<proteinExistence type="predicted"/>
<evidence type="ECO:0000313" key="3">
    <source>
        <dbReference type="Proteomes" id="UP001155241"/>
    </source>
</evidence>
<dbReference type="Proteomes" id="UP001155241">
    <property type="component" value="Unassembled WGS sequence"/>
</dbReference>
<dbReference type="PANTHER" id="PTHR34389:SF2">
    <property type="entry name" value="L-RHAMNOSE MUTAROTASE"/>
    <property type="match status" value="1"/>
</dbReference>
<evidence type="ECO:0000256" key="1">
    <source>
        <dbReference type="SAM" id="SignalP"/>
    </source>
</evidence>
<dbReference type="SUPFAM" id="SSF54909">
    <property type="entry name" value="Dimeric alpha+beta barrel"/>
    <property type="match status" value="1"/>
</dbReference>
<dbReference type="PANTHER" id="PTHR34389">
    <property type="entry name" value="L-RHAMNOSE MUTAROTASE"/>
    <property type="match status" value="1"/>
</dbReference>
<dbReference type="Pfam" id="PF05336">
    <property type="entry name" value="rhaM"/>
    <property type="match status" value="1"/>
</dbReference>
<feature type="chain" id="PRO_5040977954" evidence="1">
    <location>
        <begin position="23"/>
        <end position="261"/>
    </location>
</feature>
<accession>A0A9X2JHV5</accession>
<name>A0A9X2JHV5_9BACT</name>
<comment type="caution">
    <text evidence="2">The sequence shown here is derived from an EMBL/GenBank/DDBJ whole genome shotgun (WGS) entry which is preliminary data.</text>
</comment>
<reference evidence="2" key="1">
    <citation type="submission" date="2022-06" db="EMBL/GenBank/DDBJ databases">
        <title>Aeoliella straminimaris, a novel planctomycete from sediments.</title>
        <authorList>
            <person name="Vitorino I.R."/>
            <person name="Lage O.M."/>
        </authorList>
    </citation>
    <scope>NUCLEOTIDE SEQUENCE</scope>
    <source>
        <strain evidence="2">ICT_H6.2</strain>
    </source>
</reference>
<keyword evidence="1" id="KW-0732">Signal</keyword>
<dbReference type="InterPro" id="IPR008000">
    <property type="entry name" value="Rham/fucose_mutarotase"/>
</dbReference>
<feature type="signal peptide" evidence="1">
    <location>
        <begin position="1"/>
        <end position="22"/>
    </location>
</feature>
<evidence type="ECO:0000313" key="2">
    <source>
        <dbReference type="EMBL" id="MCO6046211.1"/>
    </source>
</evidence>
<dbReference type="RefSeq" id="WP_252854325.1">
    <property type="nucleotide sequence ID" value="NZ_JAMXLR010000072.1"/>
</dbReference>
<organism evidence="2 3">
    <name type="scientific">Aeoliella straminimaris</name>
    <dbReference type="NCBI Taxonomy" id="2954799"/>
    <lineage>
        <taxon>Bacteria</taxon>
        <taxon>Pseudomonadati</taxon>
        <taxon>Planctomycetota</taxon>
        <taxon>Planctomycetia</taxon>
        <taxon>Pirellulales</taxon>
        <taxon>Lacipirellulaceae</taxon>
        <taxon>Aeoliella</taxon>
    </lineage>
</organism>
<sequence>MRHPISILLVALLCLVVTQAQAFSPYQAYLESGRRTHVGLLATVVPGKETELQQAIKKCGDTEVEAQLAKAEIDSLQFFSSTIDGQQYVVAYFSYKGGTQYLGAAKAFEAATESIDWSVSTTSHPRAKTYGRHWLQMEWINFIHGLDVDRSPTSTLMIGTTIKPEKEREYRTLHQTVWPGVIDQVVRGNIRNLNVFLVEIDDRLVEFLYLEYMGNDQQADDAASKQDPISQRWWKLTDDCQKPFSDVTEGTWAELKKLNHE</sequence>
<protein>
    <submittedName>
        <fullName evidence="2">L-rhamnose mutarotase</fullName>
    </submittedName>
</protein>
<gene>
    <name evidence="2" type="ORF">NG895_20125</name>
</gene>
<dbReference type="InterPro" id="IPR011008">
    <property type="entry name" value="Dimeric_a/b-barrel"/>
</dbReference>
<keyword evidence="3" id="KW-1185">Reference proteome</keyword>
<dbReference type="EMBL" id="JAMXLR010000072">
    <property type="protein sequence ID" value="MCO6046211.1"/>
    <property type="molecule type" value="Genomic_DNA"/>
</dbReference>
<dbReference type="Gene3D" id="3.30.70.100">
    <property type="match status" value="1"/>
</dbReference>
<dbReference type="AlphaFoldDB" id="A0A9X2JHV5"/>
<dbReference type="GO" id="GO:0016857">
    <property type="term" value="F:racemase and epimerase activity, acting on carbohydrates and derivatives"/>
    <property type="evidence" value="ECO:0007669"/>
    <property type="project" value="InterPro"/>
</dbReference>